<dbReference type="Proteomes" id="UP000037822">
    <property type="component" value="Unassembled WGS sequence"/>
</dbReference>
<dbReference type="PATRIC" id="fig|1526658.3.peg.4070"/>
<evidence type="ECO:0000313" key="1">
    <source>
        <dbReference type="EMBL" id="KPH80680.1"/>
    </source>
</evidence>
<dbReference type="NCBIfam" id="NF045541">
    <property type="entry name" value="scaf_prot_MCP2"/>
    <property type="match status" value="1"/>
</dbReference>
<gene>
    <name evidence="1" type="ORF">AE618_13160</name>
</gene>
<evidence type="ECO:0000313" key="2">
    <source>
        <dbReference type="Proteomes" id="UP000037822"/>
    </source>
</evidence>
<dbReference type="Pfam" id="PF25209">
    <property type="entry name" value="Phage_capsid_4"/>
    <property type="match status" value="1"/>
</dbReference>
<protein>
    <submittedName>
        <fullName evidence="1">Uncharacterized protein</fullName>
    </submittedName>
</protein>
<name>A0A0N1F4X2_9HYPH</name>
<dbReference type="RefSeq" id="WP_054209498.1">
    <property type="nucleotide sequence ID" value="NZ_LGSZ01000040.1"/>
</dbReference>
<organism evidence="1 2">
    <name type="scientific">Bosea vaviloviae</name>
    <dbReference type="NCBI Taxonomy" id="1526658"/>
    <lineage>
        <taxon>Bacteria</taxon>
        <taxon>Pseudomonadati</taxon>
        <taxon>Pseudomonadota</taxon>
        <taxon>Alphaproteobacteria</taxon>
        <taxon>Hyphomicrobiales</taxon>
        <taxon>Boseaceae</taxon>
        <taxon>Bosea</taxon>
    </lineage>
</organism>
<sequence>MNAAAPVTPATPEPMDIVVRRLPAAASTWNADTWTVECVIATSGAGVSRYDERGEYVEILSLENQSWPSQIPLLDAHRRGSMDNVLGSVDTLRVVGGELLGRATLSRHHPLSQRIAADLGDGHRFSASIGYITLASREQANPSTKRREKIATRIDLLEASLVVLPADRLAGTRSHSMTANPAPVEQPVTPPALAPVVTAPPVQERAAGANIEIADRAAVNGEIRSIARLSGLDQTWIDGQIDANANADHARQAAFAALGTRAAPAGTVRNATISIGADHTDPELRVRHVGEALFARHNPGHQLSEPARPFFGLSTLDIARDSLRLRGMATTGLSAATIVERALHSTSDFPLILGDTIGRTLRESYRAAPSGLKMLARKTTARDFRSQHRLQLSEGPRLLPVVEGGEFKSGTLAEAKESYKLNTWGRIITISRQAIVNDDLGAFVDFARRMGQAAAATEAQILIDLLISNSANGPTMSDGNALFHTSHGNKAATGTAITVASLSVARAAMRKQVGLTGESIDTAPRYLLVGPDKETEAEQLLTVLNPNSPADTNPFAGKLALAVDARLTGNRWYVSADPATVDGLEYAYLEGEEGVVIETKAGFEVDGVQTKARVDFGAGFVDWRGWYVNAGA</sequence>
<reference evidence="1 2" key="1">
    <citation type="submission" date="2015-07" db="EMBL/GenBank/DDBJ databases">
        <title>Whole genome sequencing of Bosea vaviloviae isolated from cave pool.</title>
        <authorList>
            <person name="Tan N.E.H."/>
            <person name="Lee Y.P."/>
            <person name="Gan H.M."/>
            <person name="Barton H."/>
            <person name="Savka M.A."/>
        </authorList>
    </citation>
    <scope>NUCLEOTIDE SEQUENCE [LARGE SCALE GENOMIC DNA]</scope>
    <source>
        <strain evidence="1 2">SD260</strain>
    </source>
</reference>
<dbReference type="AlphaFoldDB" id="A0A0N1F4X2"/>
<keyword evidence="2" id="KW-1185">Reference proteome</keyword>
<accession>A0A0N1F4X2</accession>
<proteinExistence type="predicted"/>
<dbReference type="EMBL" id="LGSZ01000040">
    <property type="protein sequence ID" value="KPH80680.1"/>
    <property type="molecule type" value="Genomic_DNA"/>
</dbReference>
<dbReference type="OrthoDB" id="9806592at2"/>
<comment type="caution">
    <text evidence="1">The sequence shown here is derived from an EMBL/GenBank/DDBJ whole genome shotgun (WGS) entry which is preliminary data.</text>
</comment>